<gene>
    <name evidence="1" type="ORF">RJ639_040713</name>
</gene>
<dbReference type="AlphaFoldDB" id="A0AA88WES4"/>
<keyword evidence="2" id="KW-1185">Reference proteome</keyword>
<evidence type="ECO:0000313" key="2">
    <source>
        <dbReference type="Proteomes" id="UP001188597"/>
    </source>
</evidence>
<reference evidence="1" key="1">
    <citation type="submission" date="2022-12" db="EMBL/GenBank/DDBJ databases">
        <title>Draft genome assemblies for two species of Escallonia (Escalloniales).</title>
        <authorList>
            <person name="Chanderbali A."/>
            <person name="Dervinis C."/>
            <person name="Anghel I."/>
            <person name="Soltis D."/>
            <person name="Soltis P."/>
            <person name="Zapata F."/>
        </authorList>
    </citation>
    <scope>NUCLEOTIDE SEQUENCE</scope>
    <source>
        <strain evidence="1">UCBG64.0493</strain>
        <tissue evidence="1">Leaf</tissue>
    </source>
</reference>
<evidence type="ECO:0000313" key="1">
    <source>
        <dbReference type="EMBL" id="KAK3025807.1"/>
    </source>
</evidence>
<accession>A0AA88WES4</accession>
<organism evidence="1 2">
    <name type="scientific">Escallonia herrerae</name>
    <dbReference type="NCBI Taxonomy" id="1293975"/>
    <lineage>
        <taxon>Eukaryota</taxon>
        <taxon>Viridiplantae</taxon>
        <taxon>Streptophyta</taxon>
        <taxon>Embryophyta</taxon>
        <taxon>Tracheophyta</taxon>
        <taxon>Spermatophyta</taxon>
        <taxon>Magnoliopsida</taxon>
        <taxon>eudicotyledons</taxon>
        <taxon>Gunneridae</taxon>
        <taxon>Pentapetalae</taxon>
        <taxon>asterids</taxon>
        <taxon>campanulids</taxon>
        <taxon>Escalloniales</taxon>
        <taxon>Escalloniaceae</taxon>
        <taxon>Escallonia</taxon>
    </lineage>
</organism>
<comment type="caution">
    <text evidence="1">The sequence shown here is derived from an EMBL/GenBank/DDBJ whole genome shotgun (WGS) entry which is preliminary data.</text>
</comment>
<name>A0AA88WES4_9ASTE</name>
<protein>
    <submittedName>
        <fullName evidence="1">Uncharacterized protein</fullName>
    </submittedName>
</protein>
<dbReference type="Proteomes" id="UP001188597">
    <property type="component" value="Unassembled WGS sequence"/>
</dbReference>
<dbReference type="PANTHER" id="PTHR35121:SF4">
    <property type="entry name" value="SWIM-TYPE DOMAIN-CONTAINING PROTEIN"/>
    <property type="match status" value="1"/>
</dbReference>
<proteinExistence type="predicted"/>
<sequence length="63" mass="7079">MSTAAAEMMLHCVLGGTLSMHDMNIERRLYHKNCSCALHKSKHVRLLISYPLYGSNVKKSSSK</sequence>
<dbReference type="EMBL" id="JAVXUP010000529">
    <property type="protein sequence ID" value="KAK3025807.1"/>
    <property type="molecule type" value="Genomic_DNA"/>
</dbReference>
<dbReference type="PANTHER" id="PTHR35121">
    <property type="entry name" value="HOMEODOMAIN PROTEIN 8, PUTATIVE-RELATED"/>
    <property type="match status" value="1"/>
</dbReference>